<comment type="caution">
    <text evidence="2">The sequence shown here is derived from an EMBL/GenBank/DDBJ whole genome shotgun (WGS) entry which is preliminary data.</text>
</comment>
<feature type="compositionally biased region" description="Basic and acidic residues" evidence="1">
    <location>
        <begin position="106"/>
        <end position="130"/>
    </location>
</feature>
<name>A0ABP4HJ75_9ACTN</name>
<protein>
    <recommendedName>
        <fullName evidence="4">YbaB/EbfC DNA-binding family protein</fullName>
    </recommendedName>
</protein>
<reference evidence="3" key="1">
    <citation type="journal article" date="2019" name="Int. J. Syst. Evol. Microbiol.">
        <title>The Global Catalogue of Microorganisms (GCM) 10K type strain sequencing project: providing services to taxonomists for standard genome sequencing and annotation.</title>
        <authorList>
            <consortium name="The Broad Institute Genomics Platform"/>
            <consortium name="The Broad Institute Genome Sequencing Center for Infectious Disease"/>
            <person name="Wu L."/>
            <person name="Ma J."/>
        </authorList>
    </citation>
    <scope>NUCLEOTIDE SEQUENCE [LARGE SCALE GENOMIC DNA]</scope>
    <source>
        <strain evidence="3">JCM 13004</strain>
    </source>
</reference>
<evidence type="ECO:0000256" key="1">
    <source>
        <dbReference type="SAM" id="MobiDB-lite"/>
    </source>
</evidence>
<proteinExistence type="predicted"/>
<dbReference type="RefSeq" id="WP_344445410.1">
    <property type="nucleotide sequence ID" value="NZ_BAAALF010000162.1"/>
</dbReference>
<feature type="region of interest" description="Disordered" evidence="1">
    <location>
        <begin position="92"/>
        <end position="130"/>
    </location>
</feature>
<organism evidence="2 3">
    <name type="scientific">Kitasatospora nipponensis</name>
    <dbReference type="NCBI Taxonomy" id="258049"/>
    <lineage>
        <taxon>Bacteria</taxon>
        <taxon>Bacillati</taxon>
        <taxon>Actinomycetota</taxon>
        <taxon>Actinomycetes</taxon>
        <taxon>Kitasatosporales</taxon>
        <taxon>Streptomycetaceae</taxon>
        <taxon>Kitasatospora</taxon>
    </lineage>
</organism>
<sequence>MPSSRVEGRGEREEREQRAAAERVVDAMVDALALAGLPPLPGLSAGRVTVTPDGVHVEIGGCTVRALRALAEHVTAHAGCTGRVLRGETVPSGLAELPGLPHRVRYRDEPTAPPQEHHDPARLPPHPDRR</sequence>
<evidence type="ECO:0000313" key="3">
    <source>
        <dbReference type="Proteomes" id="UP001500037"/>
    </source>
</evidence>
<keyword evidence="3" id="KW-1185">Reference proteome</keyword>
<dbReference type="Proteomes" id="UP001500037">
    <property type="component" value="Unassembled WGS sequence"/>
</dbReference>
<dbReference type="EMBL" id="BAAALF010000162">
    <property type="protein sequence ID" value="GAA1264152.1"/>
    <property type="molecule type" value="Genomic_DNA"/>
</dbReference>
<gene>
    <name evidence="2" type="ORF">GCM10009665_62020</name>
</gene>
<evidence type="ECO:0008006" key="4">
    <source>
        <dbReference type="Google" id="ProtNLM"/>
    </source>
</evidence>
<evidence type="ECO:0000313" key="2">
    <source>
        <dbReference type="EMBL" id="GAA1264152.1"/>
    </source>
</evidence>
<feature type="region of interest" description="Disordered" evidence="1">
    <location>
        <begin position="1"/>
        <end position="21"/>
    </location>
</feature>
<accession>A0ABP4HJ75</accession>